<dbReference type="Proteomes" id="UP000604046">
    <property type="component" value="Unassembled WGS sequence"/>
</dbReference>
<feature type="region of interest" description="Disordered" evidence="1">
    <location>
        <begin position="150"/>
        <end position="193"/>
    </location>
</feature>
<dbReference type="OrthoDB" id="429868at2759"/>
<proteinExistence type="predicted"/>
<name>A0A812N5J6_9DINO</name>
<evidence type="ECO:0000256" key="1">
    <source>
        <dbReference type="SAM" id="MobiDB-lite"/>
    </source>
</evidence>
<reference evidence="2" key="1">
    <citation type="submission" date="2021-02" db="EMBL/GenBank/DDBJ databases">
        <authorList>
            <person name="Dougan E. K."/>
            <person name="Rhodes N."/>
            <person name="Thang M."/>
            <person name="Chan C."/>
        </authorList>
    </citation>
    <scope>NUCLEOTIDE SEQUENCE</scope>
</reference>
<dbReference type="AlphaFoldDB" id="A0A812N5J6"/>
<organism evidence="2 3">
    <name type="scientific">Symbiodinium natans</name>
    <dbReference type="NCBI Taxonomy" id="878477"/>
    <lineage>
        <taxon>Eukaryota</taxon>
        <taxon>Sar</taxon>
        <taxon>Alveolata</taxon>
        <taxon>Dinophyceae</taxon>
        <taxon>Suessiales</taxon>
        <taxon>Symbiodiniaceae</taxon>
        <taxon>Symbiodinium</taxon>
    </lineage>
</organism>
<protein>
    <submittedName>
        <fullName evidence="2">Uncharacterized protein</fullName>
    </submittedName>
</protein>
<comment type="caution">
    <text evidence="2">The sequence shown here is derived from an EMBL/GenBank/DDBJ whole genome shotgun (WGS) entry which is preliminary data.</text>
</comment>
<accession>A0A812N5J6</accession>
<sequence length="212" mass="23284">MGEVVEGLVWPEKFALANAWETSPLIRATFRSNSSALLTWVKPNLVGVASLRALSLNRKAIELAIDVWSAHSHVAKSPPVHWLKQEVGQLYALLTSGSDGDKSLSIYVDAWGCKRLISLSIRRWKAPIHMLRDRSLATLFDSMTASWGEQAEEAVDSADEDVPAEPYPEPSPPPSPSPAPAMPIPSSPLPSPHETIANLQWQIDILQFPVLH</sequence>
<gene>
    <name evidence="2" type="ORF">SNAT2548_LOCUS14675</name>
</gene>
<feature type="compositionally biased region" description="Acidic residues" evidence="1">
    <location>
        <begin position="150"/>
        <end position="163"/>
    </location>
</feature>
<dbReference type="EMBL" id="CAJNDS010001746">
    <property type="protein sequence ID" value="CAE7276559.1"/>
    <property type="molecule type" value="Genomic_DNA"/>
</dbReference>
<feature type="compositionally biased region" description="Pro residues" evidence="1">
    <location>
        <begin position="165"/>
        <end position="191"/>
    </location>
</feature>
<keyword evidence="3" id="KW-1185">Reference proteome</keyword>
<evidence type="ECO:0000313" key="3">
    <source>
        <dbReference type="Proteomes" id="UP000604046"/>
    </source>
</evidence>
<evidence type="ECO:0000313" key="2">
    <source>
        <dbReference type="EMBL" id="CAE7276559.1"/>
    </source>
</evidence>